<dbReference type="InterPro" id="IPR045351">
    <property type="entry name" value="DUF6531"/>
</dbReference>
<proteinExistence type="predicted"/>
<feature type="compositionally biased region" description="Low complexity" evidence="1">
    <location>
        <begin position="2783"/>
        <end position="2805"/>
    </location>
</feature>
<organism evidence="4 5">
    <name type="scientific">Fodinicola feengrottensis</name>
    <dbReference type="NCBI Taxonomy" id="435914"/>
    <lineage>
        <taxon>Bacteria</taxon>
        <taxon>Bacillati</taxon>
        <taxon>Actinomycetota</taxon>
        <taxon>Actinomycetes</taxon>
        <taxon>Mycobacteriales</taxon>
        <taxon>Fodinicola</taxon>
    </lineage>
</organism>
<dbReference type="Gene3D" id="2.60.120.200">
    <property type="match status" value="1"/>
</dbReference>
<feature type="compositionally biased region" description="Polar residues" evidence="1">
    <location>
        <begin position="1646"/>
        <end position="1666"/>
    </location>
</feature>
<dbReference type="Pfam" id="PF14410">
    <property type="entry name" value="GH-E"/>
    <property type="match status" value="1"/>
</dbReference>
<keyword evidence="5" id="KW-1185">Reference proteome</keyword>
<evidence type="ECO:0000313" key="5">
    <source>
        <dbReference type="Proteomes" id="UP001500618"/>
    </source>
</evidence>
<feature type="compositionally biased region" description="Low complexity" evidence="1">
    <location>
        <begin position="1945"/>
        <end position="1955"/>
    </location>
</feature>
<dbReference type="Pfam" id="PF05593">
    <property type="entry name" value="RHS_repeat"/>
    <property type="match status" value="5"/>
</dbReference>
<feature type="compositionally biased region" description="Low complexity" evidence="1">
    <location>
        <begin position="2726"/>
        <end position="2744"/>
    </location>
</feature>
<feature type="region of interest" description="Disordered" evidence="1">
    <location>
        <begin position="1602"/>
        <end position="1666"/>
    </location>
</feature>
<evidence type="ECO:0000259" key="3">
    <source>
        <dbReference type="Pfam" id="PF20148"/>
    </source>
</evidence>
<dbReference type="InterPro" id="IPR031325">
    <property type="entry name" value="RHS_repeat"/>
</dbReference>
<feature type="domain" description="DUF6531" evidence="3">
    <location>
        <begin position="666"/>
        <end position="740"/>
    </location>
</feature>
<dbReference type="InterPro" id="IPR001791">
    <property type="entry name" value="Laminin_G"/>
</dbReference>
<feature type="region of interest" description="Disordered" evidence="1">
    <location>
        <begin position="1"/>
        <end position="35"/>
    </location>
</feature>
<dbReference type="RefSeq" id="WP_344306383.1">
    <property type="nucleotide sequence ID" value="NZ_BAAANY010000001.1"/>
</dbReference>
<feature type="region of interest" description="Disordered" evidence="1">
    <location>
        <begin position="730"/>
        <end position="749"/>
    </location>
</feature>
<dbReference type="CDD" id="cd00110">
    <property type="entry name" value="LamG"/>
    <property type="match status" value="1"/>
</dbReference>
<evidence type="ECO:0000259" key="2">
    <source>
        <dbReference type="Pfam" id="PF14410"/>
    </source>
</evidence>
<dbReference type="Pfam" id="PF20148">
    <property type="entry name" value="DUF6531"/>
    <property type="match status" value="1"/>
</dbReference>
<name>A0ABN2FQT3_9ACTN</name>
<dbReference type="NCBIfam" id="TIGR03696">
    <property type="entry name" value="Rhs_assc_core"/>
    <property type="match status" value="1"/>
</dbReference>
<dbReference type="NCBIfam" id="TIGR01643">
    <property type="entry name" value="YD_repeat_2x"/>
    <property type="match status" value="9"/>
</dbReference>
<dbReference type="Pfam" id="PF13385">
    <property type="entry name" value="Laminin_G_3"/>
    <property type="match status" value="1"/>
</dbReference>
<feature type="domain" description="Toxin YqcG C-terminal" evidence="2">
    <location>
        <begin position="2869"/>
        <end position="2938"/>
    </location>
</feature>
<dbReference type="InterPro" id="IPR006530">
    <property type="entry name" value="YD"/>
</dbReference>
<feature type="compositionally biased region" description="Polar residues" evidence="1">
    <location>
        <begin position="2420"/>
        <end position="2438"/>
    </location>
</feature>
<dbReference type="SUPFAM" id="SSF49899">
    <property type="entry name" value="Concanavalin A-like lectins/glucanases"/>
    <property type="match status" value="1"/>
</dbReference>
<dbReference type="PANTHER" id="PTHR32305">
    <property type="match status" value="1"/>
</dbReference>
<feature type="region of interest" description="Disordered" evidence="1">
    <location>
        <begin position="916"/>
        <end position="954"/>
    </location>
</feature>
<feature type="compositionally biased region" description="Polar residues" evidence="1">
    <location>
        <begin position="1964"/>
        <end position="1975"/>
    </location>
</feature>
<comment type="caution">
    <text evidence="4">The sequence shown here is derived from an EMBL/GenBank/DDBJ whole genome shotgun (WGS) entry which is preliminary data.</text>
</comment>
<feature type="region of interest" description="Disordered" evidence="1">
    <location>
        <begin position="1945"/>
        <end position="1991"/>
    </location>
</feature>
<dbReference type="EMBL" id="BAAANY010000001">
    <property type="protein sequence ID" value="GAA1656863.1"/>
    <property type="molecule type" value="Genomic_DNA"/>
</dbReference>
<feature type="region of interest" description="Disordered" evidence="1">
    <location>
        <begin position="2714"/>
        <end position="2809"/>
    </location>
</feature>
<feature type="compositionally biased region" description="Low complexity" evidence="1">
    <location>
        <begin position="928"/>
        <end position="940"/>
    </location>
</feature>
<accession>A0ABN2FQT3</accession>
<evidence type="ECO:0000313" key="4">
    <source>
        <dbReference type="EMBL" id="GAA1656863.1"/>
    </source>
</evidence>
<feature type="compositionally biased region" description="Polar residues" evidence="1">
    <location>
        <begin position="1607"/>
        <end position="1638"/>
    </location>
</feature>
<dbReference type="InterPro" id="IPR022385">
    <property type="entry name" value="Rhs_assc_core"/>
</dbReference>
<dbReference type="InterPro" id="IPR050708">
    <property type="entry name" value="T6SS_VgrG/RHS"/>
</dbReference>
<gene>
    <name evidence="4" type="ORF">GCM10009765_02920</name>
</gene>
<evidence type="ECO:0000256" key="1">
    <source>
        <dbReference type="SAM" id="MobiDB-lite"/>
    </source>
</evidence>
<feature type="region of interest" description="Disordered" evidence="1">
    <location>
        <begin position="2419"/>
        <end position="2453"/>
    </location>
</feature>
<dbReference type="PANTHER" id="PTHR32305:SF17">
    <property type="entry name" value="TRNA NUCLEASE WAPA"/>
    <property type="match status" value="1"/>
</dbReference>
<reference evidence="4 5" key="1">
    <citation type="journal article" date="2019" name="Int. J. Syst. Evol. Microbiol.">
        <title>The Global Catalogue of Microorganisms (GCM) 10K type strain sequencing project: providing services to taxonomists for standard genome sequencing and annotation.</title>
        <authorList>
            <consortium name="The Broad Institute Genomics Platform"/>
            <consortium name="The Broad Institute Genome Sequencing Center for Infectious Disease"/>
            <person name="Wu L."/>
            <person name="Ma J."/>
        </authorList>
    </citation>
    <scope>NUCLEOTIDE SEQUENCE [LARGE SCALE GENOMIC DNA]</scope>
    <source>
        <strain evidence="4 5">JCM 14718</strain>
    </source>
</reference>
<feature type="compositionally biased region" description="Polar residues" evidence="1">
    <location>
        <begin position="1982"/>
        <end position="1991"/>
    </location>
</feature>
<dbReference type="InterPro" id="IPR026835">
    <property type="entry name" value="YqcG_C"/>
</dbReference>
<dbReference type="InterPro" id="IPR013320">
    <property type="entry name" value="ConA-like_dom_sf"/>
</dbReference>
<dbReference type="Proteomes" id="UP001500618">
    <property type="component" value="Unassembled WGS sequence"/>
</dbReference>
<dbReference type="Gene3D" id="2.180.10.10">
    <property type="entry name" value="RHS repeat-associated core"/>
    <property type="match status" value="4"/>
</dbReference>
<protein>
    <submittedName>
        <fullName evidence="4">Polymorphic toxin-type HINT domain-containing protein</fullName>
    </submittedName>
</protein>
<sequence>MTEKAPPSTGMTAASREVPGARTSRQTEFANPDGTHTLRFYAGTANVRDQSSGAMVPLDLRLKPSASRLVPADSGVTTSFGTTGTDPSLATVTTGSTSVGFGVDGAAPVPGVTAADGSSLTFNGIRPNANLDLAASVDGVKEKIVLASPDAPSTWSFPLTLAGLTPSIDPGSGAVVLKDAAGVQRAWIPAGWMEDSKLSPITNDGAISHAVTYSLSQRGGVWVVQVSLDSGWLHDPARQFPVVVDPTVRTNTDGDTYVQSPYTSDNSGEDLLKVGHYTDSTGGHNAAAYIDFNSVLPSIRNQYIVAATVNVTEVWSYSCQAAAISMFPVTGSWAATTLKQWPGASYDTSRGVTKSFAHGYSSGCPAAREGFPVDADLMTKWSHGQTAVYGFTLRAGTTDINDWKKFASAQSGVAANIPYLDVTYEPEGAAYEIRNPVFNPPVTPNQSGNLGVVVYNEGSSTWPANGAWKLTFRVMKGSTVVVGPGTYRFAPTVTLPPGSDASITITVPPLPPAQYQLWLDMGNASGQFFSSTYAVPFGVVPFTVGAVGPTVTANQPGSGAAVSSLTPTLYAEATPATNAKFSFKICGGTAAAPVGCASSGWQVAPTWTPPAGTLRWGTKYFWTVQATDQVTAGPTSAPIWLTTEAPQPEITSHLSATSDPRGAPGVDAQIGNYTTQTQDASINVPGPALAVNRSYNSADPRTTGAFGPGWSSLLDVGLRSDTDGSGNVVITGQDGRETRFGHNPDGTYAPPLGQNVTLVYSAANSEYTLSNPSGQRTIFDSAGHLVSIVDTSGHTQTWTDDSSGHLTTITDAMSGRSLHVNWTNGTVTSISTDPANPNAPPLTWTYQYTNGALTTACAPLSATACTTYQYQSGTRYRSTALDDNPYAYWRLDDNSGTAAGSSIVARQPGTDQITYDNVDLGESGATGGDDTAAGFDAGGFDPTGLGGNGPSSASLPDKLASPALSLSAELWFKTTSSGVLLGQQNTALTATPTQFVPVLYVGTDGKLRGQWWQGGINPITSAATVNDGNWHHAVISGAINTQTLYLDGVAQGTLSGLIDHQAITKMFLGTTRTTSWPSAVDGYDPFTGTIDDVAIYWHPLGATQVAAHYAARTPTQKLTTVDQPGHRYAQIGYGPTTERLTTLTDANGGNWTLGDPTVTTPDPANPGDVTWPQRSVTLHSDIHQDITSVADVDHGGRPVSRTDGDTMTAWDYNDDGFATGVTDENNHSTVRTTDTRGNTLSRTTCSDTTDANSCSTSYYSYYLNTAGPLDPRNDKLTSSCDGRSTSQTDTTYCTTYTYDTNGRPLTVTEPTFGANGTTHPVTTYAYGTDPTAGSFGQLVSVVGRRNQHTTLAYAATGALTDSTDPLGLVTHYGYDALGRVTSSGTHDGSHDYGTTSYTYAGLSQPAIVTSPAITNPITGATHTKRATYTYADDGQLTHLDTSDLTGSDADRGWSYTYDGHGRLATTTSPGGQINSTGWNTAGDPTSATTATGLHLATTYNDRHQLLTTTANGAGVDPQDPSATSLALESRAYDPAGRLAQVTDAMGVTHTYTYWDDDGLQQVILPGYTQGGTAPARDVVQSLYFYDGAGHVTEKLDATDETYAYDPTGNQTQIVTSTTNIPATGSTTEPPPTYRQQDLTPDADGNILTTATTGQESPGRTETSTDTYDAAGNVLTASQMIDASHQRTTTTARDARGLPITVTDPNGGITKLGYDNSGALSTQAEPAVTTWTAGTRSDNVTSTTTYGYDTFGESTGQRDPNGALTTTGFTLDGAPTTVTEPTYTPPGGGPTITPTSVTSYDTRGLPTNTTDPLGAQTSYTYDPYGRPITQTDPTLPGQDPGVTTTGYDRNGQVLSTVDPTGARTEATYDERGLQITSTAVDRSVSPSNFTSRATYTDEGDRATVTTPAGNTTTTAYNAVGQPWTVTDPTGLTTTYSYDIAGRPTTVKTPDGVTTTTNHDLAGRPVNTTVTAPSGSAGNPAPRVTTNSYDNNDNLLSATSAQGRLTNYSYDADNRLNSIVGHPATGKTTTVGLGYDAVGNRTRMVDGNAHATDTTYNSLGLVESVTEPPTATYSSPADRTWTSIYNAAGQTIRQTAPGAVAIASAYDVLGNPTNQTGSGVDATTARSLTWDKDSRLISANSPTGTITYGYNDRGLLTTSSTGSPGGAANVANTASGSTFGYDADGNLSSRVDAAGSTGFTYNKASQLATTADPLTGRTLTYTRNALGQVSSVGYGTGATRTYGYNPFGGLSSDTSKTTTGSTSAATSYTYDNDSLLTGKTTSGFAGAATNTYSYDGSARLTGSTTGATATTYGWDDADNRTAVARTTGGQTTSTTAAYDARNELTSTSDGTTYSYTARGTRASMSTSGTGSPTTSYTTDAFERLTSITDTGGGANTNTTAVTYDSLNRAATVNNALVGYDDPTNTPVTLPTASGGTSTVNRDPGGNPISDRPGTTGRLLLADQHTDITGAIDPATGSLTGSTNFDPFGVATANSGTTPAVGYQSSWSADGLLNTASRWYDPTSGGFTSRDTWTLNPTTNSTNRYTYGDASPLNGSDPTGHCGIQCIIDGAESDFAAWEADLAGGAAEVGGAALGVGGLLVGGAIIGIAAIGWFFAFPAEAAYGPECDPCNGYDYSVLDFDHGPRRTTFGDPPGGYGGGAWGGFGNGGSGGAPHGPPPPPPQWLINEWQLLKNLATSITRAPLTEAPNTRGQTIKLLPGSEQLQNQAGTTTDPTKTTTCNATCYTLTSPNTPQSPPDPTAQLVPPKGPIGTGGPGDRSPPEPPDGRVPVVGPVAYASPSGGQPSSGQPVVTKRYDLGDGTYYYSGDGSIRDAGGHFVSTADASGAADSRYDRVTLRNSTKQAILDAHPKDADGNYIDPNTFQIIPADGPFHFGHRPGFEYWRNRDMARANNWSRSQFIEFENDPSHYWIEDPYNNMSHKYEQP</sequence>